<dbReference type="InterPro" id="IPR036691">
    <property type="entry name" value="Endo/exonu/phosph_ase_sf"/>
</dbReference>
<feature type="region of interest" description="Disordered" evidence="1">
    <location>
        <begin position="93"/>
        <end position="152"/>
    </location>
</feature>
<reference evidence="3 4" key="1">
    <citation type="submission" date="2024-11" db="EMBL/GenBank/DDBJ databases">
        <title>Chromosome-level genome assembly of the freshwater bivalve Anodonta woodiana.</title>
        <authorList>
            <person name="Chen X."/>
        </authorList>
    </citation>
    <scope>NUCLEOTIDE SEQUENCE [LARGE SCALE GENOMIC DNA]</scope>
    <source>
        <strain evidence="3">MN2024</strain>
        <tissue evidence="3">Gills</tissue>
    </source>
</reference>
<dbReference type="AlphaFoldDB" id="A0ABD3WKL0"/>
<organism evidence="3 4">
    <name type="scientific">Sinanodonta woodiana</name>
    <name type="common">Chinese pond mussel</name>
    <name type="synonym">Anodonta woodiana</name>
    <dbReference type="NCBI Taxonomy" id="1069815"/>
    <lineage>
        <taxon>Eukaryota</taxon>
        <taxon>Metazoa</taxon>
        <taxon>Spiralia</taxon>
        <taxon>Lophotrochozoa</taxon>
        <taxon>Mollusca</taxon>
        <taxon>Bivalvia</taxon>
        <taxon>Autobranchia</taxon>
        <taxon>Heteroconchia</taxon>
        <taxon>Palaeoheterodonta</taxon>
        <taxon>Unionida</taxon>
        <taxon>Unionoidea</taxon>
        <taxon>Unionidae</taxon>
        <taxon>Unioninae</taxon>
        <taxon>Sinanodonta</taxon>
    </lineage>
</organism>
<protein>
    <recommendedName>
        <fullName evidence="2">Endonuclease/exonuclease/phosphatase domain-containing protein</fullName>
    </recommendedName>
</protein>
<feature type="region of interest" description="Disordered" evidence="1">
    <location>
        <begin position="487"/>
        <end position="509"/>
    </location>
</feature>
<name>A0ABD3WKL0_SINWO</name>
<evidence type="ECO:0000259" key="2">
    <source>
        <dbReference type="Pfam" id="PF03372"/>
    </source>
</evidence>
<sequence>MQKAGFFEQGLEQIPFLSQFSSALERQLNLGTPFLHVGSLCRRRVVPYFQRRHTSYAYLAGYVPIAVPQTPLYLPYNAYHSSCGSFPKSSSFGSQIKGKPEEQRTFSSDFSRPTSSKQSKSEMNQKGKLTENISLDSERDGQHQKHGYQKYSSRKKAELQSWELTQKGEEYKVHTSVEKRLKKGFVFTVMSYNVLAQHLLEDNMTLYTHCSQSSLDWKHRKHRLMEEFQKHNLDIICLQEVQDDHYKEFFLPELSKLGYDGIYKRRTGDKKDGCATFYKTHKFVVQDSVPIEYYRPDGGFILDRDNVALIVKLCPKTDDHNANVSLCVANTHLLFNPRQGGIKLAQLAILFAEMDKHMYNRNFGKQSSFYNPAVICGDFNSEPFSDLYNFVVHGKLKYEGLLARLMSGQKEGYRGNNRTLTKDLIPKEVGISDNCQYLRVIHERIMGQQSKSSPMASLEQKVLDSERCQRQEQIAYLTYGDGRHHIHQSAPVRKQHENSSSSMHGSSSSKIMHFFPKDHQVPQNSGYLSHGLNLQSVYTHEVQRDGWSCPEVTTHHCLADCTVDYIFYGGLKRDTERKLTLLERYSLPTSKDVELYGSLPNKTMPSDHLPLIAKFLLS</sequence>
<evidence type="ECO:0000256" key="1">
    <source>
        <dbReference type="SAM" id="MobiDB-lite"/>
    </source>
</evidence>
<dbReference type="Pfam" id="PF03372">
    <property type="entry name" value="Exo_endo_phos"/>
    <property type="match status" value="1"/>
</dbReference>
<dbReference type="PANTHER" id="PTHR12121">
    <property type="entry name" value="CARBON CATABOLITE REPRESSOR PROTEIN 4"/>
    <property type="match status" value="1"/>
</dbReference>
<keyword evidence="4" id="KW-1185">Reference proteome</keyword>
<dbReference type="InterPro" id="IPR005135">
    <property type="entry name" value="Endo/exonuclease/phosphatase"/>
</dbReference>
<feature type="compositionally biased region" description="Polar residues" evidence="1">
    <location>
        <begin position="105"/>
        <end position="118"/>
    </location>
</feature>
<dbReference type="Gene3D" id="3.60.10.10">
    <property type="entry name" value="Endonuclease/exonuclease/phosphatase"/>
    <property type="match status" value="1"/>
</dbReference>
<dbReference type="SUPFAM" id="SSF56219">
    <property type="entry name" value="DNase I-like"/>
    <property type="match status" value="1"/>
</dbReference>
<accession>A0ABD3WKL0</accession>
<evidence type="ECO:0000313" key="3">
    <source>
        <dbReference type="EMBL" id="KAL3874506.1"/>
    </source>
</evidence>
<proteinExistence type="predicted"/>
<gene>
    <name evidence="3" type="ORF">ACJMK2_037515</name>
</gene>
<dbReference type="Proteomes" id="UP001634394">
    <property type="component" value="Unassembled WGS sequence"/>
</dbReference>
<feature type="compositionally biased region" description="Basic and acidic residues" evidence="1">
    <location>
        <begin position="119"/>
        <end position="129"/>
    </location>
</feature>
<feature type="domain" description="Endonuclease/exonuclease/phosphatase" evidence="2">
    <location>
        <begin position="190"/>
        <end position="569"/>
    </location>
</feature>
<dbReference type="PANTHER" id="PTHR12121:SF34">
    <property type="entry name" value="PROTEIN ANGEL"/>
    <property type="match status" value="1"/>
</dbReference>
<comment type="caution">
    <text evidence="3">The sequence shown here is derived from an EMBL/GenBank/DDBJ whole genome shotgun (WGS) entry which is preliminary data.</text>
</comment>
<evidence type="ECO:0000313" key="4">
    <source>
        <dbReference type="Proteomes" id="UP001634394"/>
    </source>
</evidence>
<dbReference type="EMBL" id="JBJQND010000006">
    <property type="protein sequence ID" value="KAL3874506.1"/>
    <property type="molecule type" value="Genomic_DNA"/>
</dbReference>
<feature type="compositionally biased region" description="Low complexity" evidence="1">
    <location>
        <begin position="499"/>
        <end position="509"/>
    </location>
</feature>
<dbReference type="InterPro" id="IPR050410">
    <property type="entry name" value="CCR4/nocturin_mRNA_transcr"/>
</dbReference>